<reference evidence="1 2" key="1">
    <citation type="journal article" date="2006" name="Int. J. Syst. Evol. Microbiol.">
        <title>Myroides pelagicus sp. nov., isolated from seawater in Thailand.</title>
        <authorList>
            <person name="Yoon J."/>
            <person name="Maneerat S."/>
            <person name="Kawai F."/>
            <person name="Yokota A."/>
        </authorList>
    </citation>
    <scope>NUCLEOTIDE SEQUENCE [LARGE SCALE GENOMIC DNA]</scope>
    <source>
        <strain evidence="1 2">SM1T</strain>
    </source>
</reference>
<name>A0A7K1GPY5_9FLAO</name>
<dbReference type="EMBL" id="WMJY01000043">
    <property type="protein sequence ID" value="MTH30838.1"/>
    <property type="molecule type" value="Genomic_DNA"/>
</dbReference>
<dbReference type="InterPro" id="IPR015068">
    <property type="entry name" value="DUF1877"/>
</dbReference>
<keyword evidence="2" id="KW-1185">Reference proteome</keyword>
<proteinExistence type="predicted"/>
<dbReference type="Proteomes" id="UP000488936">
    <property type="component" value="Unassembled WGS sequence"/>
</dbReference>
<organism evidence="1 2">
    <name type="scientific">Myroides pelagicus</name>
    <dbReference type="NCBI Taxonomy" id="270914"/>
    <lineage>
        <taxon>Bacteria</taxon>
        <taxon>Pseudomonadati</taxon>
        <taxon>Bacteroidota</taxon>
        <taxon>Flavobacteriia</taxon>
        <taxon>Flavobacteriales</taxon>
        <taxon>Flavobacteriaceae</taxon>
        <taxon>Myroides</taxon>
    </lineage>
</organism>
<dbReference type="Pfam" id="PF08974">
    <property type="entry name" value="DUF1877"/>
    <property type="match status" value="1"/>
</dbReference>
<comment type="caution">
    <text evidence="1">The sequence shown here is derived from an EMBL/GenBank/DDBJ whole genome shotgun (WGS) entry which is preliminary data.</text>
</comment>
<dbReference type="Gene3D" id="3.40.1760.10">
    <property type="entry name" value="YfbM-like super family"/>
    <property type="match status" value="1"/>
</dbReference>
<gene>
    <name evidence="1" type="ORF">GJV77_13190</name>
</gene>
<dbReference type="AlphaFoldDB" id="A0A7K1GPY5"/>
<evidence type="ECO:0000313" key="1">
    <source>
        <dbReference type="EMBL" id="MTH30838.1"/>
    </source>
</evidence>
<sequence>MLGLTATFIRLTEGELCEVIHDGGEGNIRGNQLINIDKSWDAIAFLISNQQYDYDEQPIAKLIFGTHDLCEYSDSEVCYILPEEVKAFNRHLSQLSDEMLYNRLDFEFMETHNVYPNIWDNEAEKEQVWKYLLHWISEVRTFYQKASANNEAIITYIT</sequence>
<protein>
    <submittedName>
        <fullName evidence="1">DUF1877 family protein</fullName>
    </submittedName>
</protein>
<dbReference type="InterPro" id="IPR035944">
    <property type="entry name" value="YfbM-like_sf"/>
</dbReference>
<evidence type="ECO:0000313" key="2">
    <source>
        <dbReference type="Proteomes" id="UP000488936"/>
    </source>
</evidence>
<accession>A0A7K1GPY5</accession>
<dbReference type="SUPFAM" id="SSF111069">
    <property type="entry name" value="Hypothetical protein yfbM"/>
    <property type="match status" value="1"/>
</dbReference>